<dbReference type="EMBL" id="LT598477">
    <property type="protein sequence ID" value="SCU92937.1"/>
    <property type="molecule type" value="Genomic_DNA"/>
</dbReference>
<evidence type="ECO:0000256" key="4">
    <source>
        <dbReference type="ARBA" id="ARBA00022989"/>
    </source>
</evidence>
<evidence type="ECO:0000256" key="2">
    <source>
        <dbReference type="ARBA" id="ARBA00009877"/>
    </source>
</evidence>
<dbReference type="AlphaFoldDB" id="A0A1G4JQ64"/>
<dbReference type="PANTHER" id="PTHR12428:SF65">
    <property type="entry name" value="CYTOCHROME C OXIDASE ASSEMBLY PROTEIN COX18, MITOCHONDRIAL"/>
    <property type="match status" value="1"/>
</dbReference>
<evidence type="ECO:0000313" key="6">
    <source>
        <dbReference type="EMBL" id="SCU92937.1"/>
    </source>
</evidence>
<name>A0A1G4JQ64_9SACH</name>
<keyword evidence="5" id="KW-0472">Membrane</keyword>
<keyword evidence="3" id="KW-0812">Transmembrane</keyword>
<proteinExistence type="inferred from homology"/>
<accession>A0A1G4JQ64</accession>
<protein>
    <submittedName>
        <fullName evidence="6">LAME_0F02080g1_1</fullName>
    </submittedName>
</protein>
<sequence>MHFANVARKTAGAGGLLRTFRPSTCQTRSMAVFSTVTDSLVSLHEMSSLPWLFLVPATTFGLRMIFTLPPSIWQRKRIIKQQELRKVVQATPPVVKLRLAAATQRQQAKLQTSSLGAQKPALTPEQITLLALKETRNRQKKLFAENNVPLWKNAILPLIQVPLWVSVSMGLRKLTEHRLIDTNLTPASSAFSGGHVDDLISQMATIDLSLPLDSLPMLAPLALGLLALMNVENNSRMMTTTATGAMGIKVAPSPNSMISQSTQSILNISRLSCIFFMGVATQAPLLLSAYWTSSQLFSLVQNAILDWLWPYQK</sequence>
<reference evidence="7" key="1">
    <citation type="submission" date="2016-03" db="EMBL/GenBank/DDBJ databases">
        <authorList>
            <person name="Devillers Hugo."/>
        </authorList>
    </citation>
    <scope>NUCLEOTIDE SEQUENCE [LARGE SCALE GENOMIC DNA]</scope>
</reference>
<dbReference type="PANTHER" id="PTHR12428">
    <property type="entry name" value="OXA1"/>
    <property type="match status" value="1"/>
</dbReference>
<evidence type="ECO:0000313" key="7">
    <source>
        <dbReference type="Proteomes" id="UP000191144"/>
    </source>
</evidence>
<dbReference type="GO" id="GO:0005743">
    <property type="term" value="C:mitochondrial inner membrane"/>
    <property type="evidence" value="ECO:0007669"/>
    <property type="project" value="TreeGrafter"/>
</dbReference>
<keyword evidence="7" id="KW-1185">Reference proteome</keyword>
<evidence type="ECO:0000256" key="5">
    <source>
        <dbReference type="ARBA" id="ARBA00023136"/>
    </source>
</evidence>
<evidence type="ECO:0000256" key="3">
    <source>
        <dbReference type="ARBA" id="ARBA00022692"/>
    </source>
</evidence>
<dbReference type="GO" id="GO:0033617">
    <property type="term" value="P:mitochondrial respiratory chain complex IV assembly"/>
    <property type="evidence" value="ECO:0007669"/>
    <property type="project" value="TreeGrafter"/>
</dbReference>
<comment type="similarity">
    <text evidence="2">Belongs to the OXA1/ALB3/YidC family.</text>
</comment>
<organism evidence="6 7">
    <name type="scientific">Lachancea meyersii CBS 8951</name>
    <dbReference type="NCBI Taxonomy" id="1266667"/>
    <lineage>
        <taxon>Eukaryota</taxon>
        <taxon>Fungi</taxon>
        <taxon>Dikarya</taxon>
        <taxon>Ascomycota</taxon>
        <taxon>Saccharomycotina</taxon>
        <taxon>Saccharomycetes</taxon>
        <taxon>Saccharomycetales</taxon>
        <taxon>Saccharomycetaceae</taxon>
        <taxon>Lachancea</taxon>
    </lineage>
</organism>
<dbReference type="OrthoDB" id="2148490at2759"/>
<dbReference type="Proteomes" id="UP000191144">
    <property type="component" value="Chromosome F"/>
</dbReference>
<comment type="subcellular location">
    <subcellularLocation>
        <location evidence="1">Membrane</location>
        <topology evidence="1">Multi-pass membrane protein</topology>
    </subcellularLocation>
</comment>
<gene>
    <name evidence="6" type="ORF">LAME_0F02080G</name>
</gene>
<keyword evidence="4" id="KW-1133">Transmembrane helix</keyword>
<dbReference type="GO" id="GO:0032979">
    <property type="term" value="P:protein insertion into mitochondrial inner membrane from matrix"/>
    <property type="evidence" value="ECO:0007669"/>
    <property type="project" value="TreeGrafter"/>
</dbReference>
<dbReference type="InterPro" id="IPR001708">
    <property type="entry name" value="YidC/ALB3/OXA1/COX18"/>
</dbReference>
<evidence type="ECO:0000256" key="1">
    <source>
        <dbReference type="ARBA" id="ARBA00004141"/>
    </source>
</evidence>
<dbReference type="GO" id="GO:0032977">
    <property type="term" value="F:membrane insertase activity"/>
    <property type="evidence" value="ECO:0007669"/>
    <property type="project" value="InterPro"/>
</dbReference>